<dbReference type="PANTHER" id="PTHR40516:SF1">
    <property type="entry name" value="ANTITOXIN CHPS-RELATED"/>
    <property type="match status" value="1"/>
</dbReference>
<dbReference type="AlphaFoldDB" id="A0A521E8Q7"/>
<dbReference type="GO" id="GO:0003677">
    <property type="term" value="F:DNA binding"/>
    <property type="evidence" value="ECO:0007669"/>
    <property type="project" value="InterPro"/>
</dbReference>
<dbReference type="GO" id="GO:0097351">
    <property type="term" value="F:toxin sequestering activity"/>
    <property type="evidence" value="ECO:0007669"/>
    <property type="project" value="InterPro"/>
</dbReference>
<dbReference type="RefSeq" id="WP_142506061.1">
    <property type="nucleotide sequence ID" value="NZ_FXTI01000008.1"/>
</dbReference>
<evidence type="ECO:0000313" key="2">
    <source>
        <dbReference type="EMBL" id="SMO80328.1"/>
    </source>
</evidence>
<dbReference type="InterPro" id="IPR037914">
    <property type="entry name" value="SpoVT-AbrB_sf"/>
</dbReference>
<gene>
    <name evidence="2" type="ORF">SAMN06264849_10898</name>
</gene>
<feature type="domain" description="SpoVT-AbrB" evidence="1">
    <location>
        <begin position="25"/>
        <end position="70"/>
    </location>
</feature>
<dbReference type="OrthoDB" id="9795766at2"/>
<dbReference type="Gene3D" id="2.10.260.10">
    <property type="match status" value="1"/>
</dbReference>
<dbReference type="PANTHER" id="PTHR40516">
    <property type="entry name" value="ANTITOXIN CHPS-RELATED"/>
    <property type="match status" value="1"/>
</dbReference>
<dbReference type="Pfam" id="PF04014">
    <property type="entry name" value="MazE_antitoxin"/>
    <property type="match status" value="1"/>
</dbReference>
<dbReference type="InterPro" id="IPR039052">
    <property type="entry name" value="Antitox_PemI-like"/>
</dbReference>
<keyword evidence="3" id="KW-1185">Reference proteome</keyword>
<dbReference type="SMART" id="SM00966">
    <property type="entry name" value="SpoVT_AbrB"/>
    <property type="match status" value="1"/>
</dbReference>
<name>A0A521E8Q7_9BACL</name>
<evidence type="ECO:0000313" key="3">
    <source>
        <dbReference type="Proteomes" id="UP000315636"/>
    </source>
</evidence>
<protein>
    <submittedName>
        <fullName evidence="2">Antitoxin MazE</fullName>
    </submittedName>
</protein>
<dbReference type="InterPro" id="IPR007159">
    <property type="entry name" value="SpoVT-AbrB_dom"/>
</dbReference>
<evidence type="ECO:0000259" key="1">
    <source>
        <dbReference type="SMART" id="SM00966"/>
    </source>
</evidence>
<sequence>MCIQTRDEEVLWSQTDKKSVTNDHEKWGNSLPVRIPTHIAEKLHLEQGSQIELLVEDQELKLVPTKKKPTLEERLSQITEENRHNELDVGVKGNERL</sequence>
<proteinExistence type="predicted"/>
<reference evidence="2 3" key="1">
    <citation type="submission" date="2017-05" db="EMBL/GenBank/DDBJ databases">
        <authorList>
            <person name="Varghese N."/>
            <person name="Submissions S."/>
        </authorList>
    </citation>
    <scope>NUCLEOTIDE SEQUENCE [LARGE SCALE GENOMIC DNA]</scope>
    <source>
        <strain evidence="2 3">DSM 45474</strain>
    </source>
</reference>
<dbReference type="SUPFAM" id="SSF89447">
    <property type="entry name" value="AbrB/MazE/MraZ-like"/>
    <property type="match status" value="1"/>
</dbReference>
<organism evidence="2 3">
    <name type="scientific">Melghirimyces algeriensis</name>
    <dbReference type="NCBI Taxonomy" id="910412"/>
    <lineage>
        <taxon>Bacteria</taxon>
        <taxon>Bacillati</taxon>
        <taxon>Bacillota</taxon>
        <taxon>Bacilli</taxon>
        <taxon>Bacillales</taxon>
        <taxon>Thermoactinomycetaceae</taxon>
        <taxon>Melghirimyces</taxon>
    </lineage>
</organism>
<dbReference type="Proteomes" id="UP000315636">
    <property type="component" value="Unassembled WGS sequence"/>
</dbReference>
<accession>A0A521E8Q7</accession>
<dbReference type="EMBL" id="FXTI01000008">
    <property type="protein sequence ID" value="SMO80328.1"/>
    <property type="molecule type" value="Genomic_DNA"/>
</dbReference>